<evidence type="ECO:0000256" key="1">
    <source>
        <dbReference type="ARBA" id="ARBA00010466"/>
    </source>
</evidence>
<dbReference type="InterPro" id="IPR051054">
    <property type="entry name" value="SorC_transcr_regulators"/>
</dbReference>
<evidence type="ECO:0000259" key="5">
    <source>
        <dbReference type="Pfam" id="PF04198"/>
    </source>
</evidence>
<dbReference type="Proteomes" id="UP000627155">
    <property type="component" value="Chromosome"/>
</dbReference>
<organism evidence="7 9">
    <name type="scientific">Mammaliicoccus vitulinus</name>
    <dbReference type="NCBI Taxonomy" id="71237"/>
    <lineage>
        <taxon>Bacteria</taxon>
        <taxon>Bacillati</taxon>
        <taxon>Bacillota</taxon>
        <taxon>Bacilli</taxon>
        <taxon>Bacillales</taxon>
        <taxon>Staphylococcaceae</taxon>
        <taxon>Mammaliicoccus</taxon>
    </lineage>
</organism>
<comment type="similarity">
    <text evidence="1">Belongs to the SorC transcriptional regulatory family.</text>
</comment>
<evidence type="ECO:0000313" key="7">
    <source>
        <dbReference type="EMBL" id="PTI30668.1"/>
    </source>
</evidence>
<dbReference type="STRING" id="1167632.GCA_000286335_01258"/>
<dbReference type="SUPFAM" id="SSF100950">
    <property type="entry name" value="NagB/RpiA/CoA transferase-like"/>
    <property type="match status" value="1"/>
</dbReference>
<evidence type="ECO:0000259" key="6">
    <source>
        <dbReference type="Pfam" id="PF21715"/>
    </source>
</evidence>
<dbReference type="InterPro" id="IPR007324">
    <property type="entry name" value="Sugar-bd_dom_put"/>
</dbReference>
<dbReference type="Proteomes" id="UP000241209">
    <property type="component" value="Unassembled WGS sequence"/>
</dbReference>
<name>A0A2T4PW36_9STAP</name>
<dbReference type="GO" id="GO:0030246">
    <property type="term" value="F:carbohydrate binding"/>
    <property type="evidence" value="ECO:0007669"/>
    <property type="project" value="InterPro"/>
</dbReference>
<dbReference type="Pfam" id="PF04198">
    <property type="entry name" value="Sugar-bind"/>
    <property type="match status" value="1"/>
</dbReference>
<feature type="domain" description="CggR N-terminal DNA binding" evidence="6">
    <location>
        <begin position="19"/>
        <end position="86"/>
    </location>
</feature>
<evidence type="ECO:0000256" key="2">
    <source>
        <dbReference type="ARBA" id="ARBA00023015"/>
    </source>
</evidence>
<dbReference type="EMBL" id="CP069486">
    <property type="protein sequence ID" value="QRO85469.1"/>
    <property type="molecule type" value="Genomic_DNA"/>
</dbReference>
<proteinExistence type="inferred from homology"/>
<protein>
    <submittedName>
        <fullName evidence="7">Uncharacterized protein</fullName>
    </submittedName>
</protein>
<dbReference type="PANTHER" id="PTHR34294:SF5">
    <property type="entry name" value="CENTRAL GLYCOLYTIC GENES REGULATOR"/>
    <property type="match status" value="1"/>
</dbReference>
<dbReference type="GeneID" id="64115713"/>
<reference evidence="8 10" key="3">
    <citation type="submission" date="2021-02" db="EMBL/GenBank/DDBJ databases">
        <title>FDA dAtabase for Regulatory Grade micrObial Sequences (FDA-ARGOS): Supporting development and validation of Infectious Disease Dx tests.</title>
        <authorList>
            <person name="Sproer C."/>
            <person name="Gronow S."/>
            <person name="Severitt S."/>
            <person name="Schroder I."/>
            <person name="Tallon L."/>
            <person name="Sadzewicz L."/>
            <person name="Zhao X."/>
            <person name="Boylan J."/>
            <person name="Ott S."/>
            <person name="Bowen H."/>
            <person name="Vavikolanu K."/>
            <person name="Mehta A."/>
            <person name="Aluvathingal J."/>
            <person name="Nadendla S."/>
            <person name="Lowell S."/>
            <person name="Myers T."/>
            <person name="Yan Y."/>
            <person name="Sichtig H."/>
        </authorList>
    </citation>
    <scope>NUCLEOTIDE SEQUENCE [LARGE SCALE GENOMIC DNA]</scope>
    <source>
        <strain evidence="8 10">FDAARGOS_1207</strain>
    </source>
</reference>
<dbReference type="InterPro" id="IPR048715">
    <property type="entry name" value="CggR_N"/>
</dbReference>
<dbReference type="RefSeq" id="WP_016911941.1">
    <property type="nucleotide sequence ID" value="NZ_BMDF01000009.1"/>
</dbReference>
<evidence type="ECO:0000313" key="8">
    <source>
        <dbReference type="EMBL" id="QRO85469.1"/>
    </source>
</evidence>
<reference evidence="7" key="2">
    <citation type="submission" date="2018-03" db="EMBL/GenBank/DDBJ databases">
        <authorList>
            <person name="Keele B.F."/>
        </authorList>
    </citation>
    <scope>NUCLEOTIDE SEQUENCE</scope>
    <source>
        <strain evidence="7">SNUC 2204</strain>
    </source>
</reference>
<dbReference type="Gene3D" id="3.40.50.1360">
    <property type="match status" value="1"/>
</dbReference>
<dbReference type="Pfam" id="PF21715">
    <property type="entry name" value="CggR_N"/>
    <property type="match status" value="1"/>
</dbReference>
<keyword evidence="3" id="KW-0238">DNA-binding</keyword>
<evidence type="ECO:0000256" key="4">
    <source>
        <dbReference type="ARBA" id="ARBA00023163"/>
    </source>
</evidence>
<dbReference type="InterPro" id="IPR036390">
    <property type="entry name" value="WH_DNA-bd_sf"/>
</dbReference>
<dbReference type="Gene3D" id="1.10.10.10">
    <property type="entry name" value="Winged helix-like DNA-binding domain superfamily/Winged helix DNA-binding domain"/>
    <property type="match status" value="1"/>
</dbReference>
<keyword evidence="2" id="KW-0805">Transcription regulation</keyword>
<reference evidence="7 9" key="1">
    <citation type="journal article" date="2016" name="Front. Microbiol.">
        <title>Comprehensive Phylogenetic Analysis of Bovine Non-aureus Staphylococci Species Based on Whole-Genome Sequencing.</title>
        <authorList>
            <person name="Naushad S."/>
            <person name="Barkema H.W."/>
            <person name="Luby C."/>
            <person name="Condas L.A."/>
            <person name="Nobrega D.B."/>
            <person name="Carson D.A."/>
            <person name="De Buck J."/>
        </authorList>
    </citation>
    <scope>NUCLEOTIDE SEQUENCE [LARGE SCALE GENOMIC DNA]</scope>
    <source>
        <strain evidence="7 9">SNUC 2204</strain>
    </source>
</reference>
<dbReference type="InterPro" id="IPR036388">
    <property type="entry name" value="WH-like_DNA-bd_sf"/>
</dbReference>
<dbReference type="PANTHER" id="PTHR34294">
    <property type="entry name" value="TRANSCRIPTIONAL REGULATOR-RELATED"/>
    <property type="match status" value="1"/>
</dbReference>
<keyword evidence="4" id="KW-0804">Transcription</keyword>
<evidence type="ECO:0000313" key="9">
    <source>
        <dbReference type="Proteomes" id="UP000241209"/>
    </source>
</evidence>
<dbReference type="SUPFAM" id="SSF46785">
    <property type="entry name" value="Winged helix' DNA-binding domain"/>
    <property type="match status" value="1"/>
</dbReference>
<dbReference type="AlphaFoldDB" id="A0A2T4PW36"/>
<keyword evidence="10" id="KW-1185">Reference proteome</keyword>
<accession>A0A2T4PW36</accession>
<evidence type="ECO:0000256" key="3">
    <source>
        <dbReference type="ARBA" id="ARBA00023125"/>
    </source>
</evidence>
<feature type="domain" description="Sugar-binding" evidence="5">
    <location>
        <begin position="95"/>
        <end position="336"/>
    </location>
</feature>
<dbReference type="EMBL" id="PZFK01000004">
    <property type="protein sequence ID" value="PTI30668.1"/>
    <property type="molecule type" value="Genomic_DNA"/>
</dbReference>
<dbReference type="InterPro" id="IPR037171">
    <property type="entry name" value="NagB/RpiA_transferase-like"/>
</dbReference>
<gene>
    <name evidence="7" type="ORF">BU072_02945</name>
    <name evidence="8" type="ORF">I6J37_01835</name>
</gene>
<evidence type="ECO:0000313" key="10">
    <source>
        <dbReference type="Proteomes" id="UP000627155"/>
    </source>
</evidence>
<sequence length="338" mass="37454">MEDLLKIQHRLVPDLIDKMYRRFNILSTIEKKQPIGRRTLSDVMNVTERVLRTEIEILKQQDLVSVQSTGMKLTETGERILASLSHYLTLYSSFNHIEEEIFNRYGVKAHIVRGNSDSDETVKAEMGTVTAELLEQSLYDNASVSVTGGSTMARVSESLHPLDKDILFTPARGGLGENVVFQANTICASMANRTGGSYKVLYVPDQVSESSYETLLKEPAVIEVLDAIRHSDFIIHGIGDALKMAQRRKTSEEVLSQLKHHHAVGEAFGYYFDSKGEVVHRVKTIGLQLEDLATKTNIFAVAGGASKAEAIKAYLEIAPKNTILITDEGAAKAMINLE</sequence>
<dbReference type="GO" id="GO:0003677">
    <property type="term" value="F:DNA binding"/>
    <property type="evidence" value="ECO:0007669"/>
    <property type="project" value="UniProtKB-KW"/>
</dbReference>